<organism evidence="1 2">
    <name type="scientific">Paspalum notatum var. saurae</name>
    <dbReference type="NCBI Taxonomy" id="547442"/>
    <lineage>
        <taxon>Eukaryota</taxon>
        <taxon>Viridiplantae</taxon>
        <taxon>Streptophyta</taxon>
        <taxon>Embryophyta</taxon>
        <taxon>Tracheophyta</taxon>
        <taxon>Spermatophyta</taxon>
        <taxon>Magnoliopsida</taxon>
        <taxon>Liliopsida</taxon>
        <taxon>Poales</taxon>
        <taxon>Poaceae</taxon>
        <taxon>PACMAD clade</taxon>
        <taxon>Panicoideae</taxon>
        <taxon>Andropogonodae</taxon>
        <taxon>Paspaleae</taxon>
        <taxon>Paspalinae</taxon>
        <taxon>Paspalum</taxon>
    </lineage>
</organism>
<proteinExistence type="predicted"/>
<protein>
    <submittedName>
        <fullName evidence="1">Uncharacterized protein</fullName>
    </submittedName>
</protein>
<reference evidence="1 2" key="1">
    <citation type="submission" date="2024-02" db="EMBL/GenBank/DDBJ databases">
        <title>High-quality chromosome-scale genome assembly of Pensacola bahiagrass (Paspalum notatum Flugge var. saurae).</title>
        <authorList>
            <person name="Vega J.M."/>
            <person name="Podio M."/>
            <person name="Orjuela J."/>
            <person name="Siena L.A."/>
            <person name="Pessino S.C."/>
            <person name="Combes M.C."/>
            <person name="Mariac C."/>
            <person name="Albertini E."/>
            <person name="Pupilli F."/>
            <person name="Ortiz J.P.A."/>
            <person name="Leblanc O."/>
        </authorList>
    </citation>
    <scope>NUCLEOTIDE SEQUENCE [LARGE SCALE GENOMIC DNA]</scope>
    <source>
        <strain evidence="1">R1</strain>
        <tissue evidence="1">Leaf</tissue>
    </source>
</reference>
<sequence length="61" mass="7009">MVFVEMSSSGSARHPWKFPGYTEVDGISRNRKKKVFSAKKHFRSTKAWTAYFPRVGSKVTI</sequence>
<dbReference type="Proteomes" id="UP001341281">
    <property type="component" value="Chromosome 08"/>
</dbReference>
<gene>
    <name evidence="1" type="ORF">U9M48_037265</name>
</gene>
<accession>A0AAQ3UJB4</accession>
<name>A0AAQ3UJB4_PASNO</name>
<evidence type="ECO:0000313" key="2">
    <source>
        <dbReference type="Proteomes" id="UP001341281"/>
    </source>
</evidence>
<dbReference type="EMBL" id="CP144752">
    <property type="protein sequence ID" value="WVZ91037.1"/>
    <property type="molecule type" value="Genomic_DNA"/>
</dbReference>
<keyword evidence="2" id="KW-1185">Reference proteome</keyword>
<evidence type="ECO:0000313" key="1">
    <source>
        <dbReference type="EMBL" id="WVZ91037.1"/>
    </source>
</evidence>
<dbReference type="AlphaFoldDB" id="A0AAQ3UJB4"/>